<feature type="transmembrane region" description="Helical" evidence="7">
    <location>
        <begin position="394"/>
        <end position="411"/>
    </location>
</feature>
<feature type="transmembrane region" description="Helical" evidence="7">
    <location>
        <begin position="247"/>
        <end position="267"/>
    </location>
</feature>
<comment type="similarity">
    <text evidence="2">Belongs to the nucleobase:cation symporter-2 (NCS2) (TC 2.A.40) family.</text>
</comment>
<dbReference type="AlphaFoldDB" id="A0A0M2NFX1"/>
<dbReference type="GO" id="GO:0005886">
    <property type="term" value="C:plasma membrane"/>
    <property type="evidence" value="ECO:0007669"/>
    <property type="project" value="UniProtKB-ARBA"/>
</dbReference>
<evidence type="ECO:0000256" key="2">
    <source>
        <dbReference type="ARBA" id="ARBA00008821"/>
    </source>
</evidence>
<feature type="transmembrane region" description="Helical" evidence="7">
    <location>
        <begin position="360"/>
        <end position="382"/>
    </location>
</feature>
<feature type="transmembrane region" description="Helical" evidence="7">
    <location>
        <begin position="417"/>
        <end position="436"/>
    </location>
</feature>
<proteinExistence type="inferred from homology"/>
<dbReference type="OrthoDB" id="9779092at2"/>
<accession>A0A0M2NFX1</accession>
<comment type="caution">
    <text evidence="8">The sequence shown here is derived from an EMBL/GenBank/DDBJ whole genome shotgun (WGS) entry which is preliminary data.</text>
</comment>
<gene>
    <name evidence="8" type="ORF">CHK_1217</name>
</gene>
<feature type="transmembrane region" description="Helical" evidence="7">
    <location>
        <begin position="42"/>
        <end position="58"/>
    </location>
</feature>
<feature type="transmembrane region" description="Helical" evidence="7">
    <location>
        <begin position="104"/>
        <end position="124"/>
    </location>
</feature>
<evidence type="ECO:0000313" key="9">
    <source>
        <dbReference type="Proteomes" id="UP000034076"/>
    </source>
</evidence>
<dbReference type="PROSITE" id="PS01116">
    <property type="entry name" value="XANTH_URACIL_PERMASE"/>
    <property type="match status" value="1"/>
</dbReference>
<sequence length="440" mass="46044">MDKTIEQQQQGLGKKMILGFQHLFAMFGATVLVPLLTGLNPAVAICCAGIGTLIFHLITKGKVPVFLGSSFAFIGVIIIVATQISGVDPSVEGFLASPEYQAALPYVAIGIMCAGALYLILALLVKLIGVKRVMSIFPPVVTGPMIMVIGLTLAPTAFNNIITAPAAEGVPDILWLRWVIALIVVVTMVVISIFAKGFFKLVPIIVAIAVGYVSAALMGQVDFSGFQNGANLGFQVPSFNFFFTHELNPAGVITSIAIIAPTAIVTFMEHIGDITTNGAVVGKNFLEDPGLHRTLAGDGIATMVAGLLGGPANTTYGENTGVLAVTKNYNPSTLRIAAVFAIIISFFGIFTAFLGSIPGAVMGGVSIMLFGMIATIGLRTLAEAKLDFSHSRNLIIVSLMLVIGLGLSGGIQFSESFTLSNIFLSALAGIILNLVLPKNI</sequence>
<dbReference type="NCBIfam" id="TIGR00801">
    <property type="entry name" value="ncs2"/>
    <property type="match status" value="1"/>
</dbReference>
<feature type="transmembrane region" description="Helical" evidence="7">
    <location>
        <begin position="174"/>
        <end position="194"/>
    </location>
</feature>
<keyword evidence="3" id="KW-0813">Transport</keyword>
<keyword evidence="4 7" id="KW-0812">Transmembrane</keyword>
<dbReference type="RefSeq" id="WP_046443103.1">
    <property type="nucleotide sequence ID" value="NZ_CAUERS010000094.1"/>
</dbReference>
<feature type="transmembrane region" description="Helical" evidence="7">
    <location>
        <begin position="65"/>
        <end position="84"/>
    </location>
</feature>
<evidence type="ECO:0000256" key="6">
    <source>
        <dbReference type="ARBA" id="ARBA00023136"/>
    </source>
</evidence>
<evidence type="ECO:0000256" key="4">
    <source>
        <dbReference type="ARBA" id="ARBA00022692"/>
    </source>
</evidence>
<name>A0A0M2NFX1_9FIRM</name>
<dbReference type="Pfam" id="PF00860">
    <property type="entry name" value="Xan_ur_permease"/>
    <property type="match status" value="1"/>
</dbReference>
<dbReference type="InterPro" id="IPR006043">
    <property type="entry name" value="NCS2"/>
</dbReference>
<dbReference type="Proteomes" id="UP000034076">
    <property type="component" value="Unassembled WGS sequence"/>
</dbReference>
<organism evidence="8 9">
    <name type="scientific">Christensenella hongkongensis</name>
    <dbReference type="NCBI Taxonomy" id="270498"/>
    <lineage>
        <taxon>Bacteria</taxon>
        <taxon>Bacillati</taxon>
        <taxon>Bacillota</taxon>
        <taxon>Clostridia</taxon>
        <taxon>Christensenellales</taxon>
        <taxon>Christensenellaceae</taxon>
        <taxon>Christensenella</taxon>
    </lineage>
</organism>
<dbReference type="InterPro" id="IPR006042">
    <property type="entry name" value="Xan_ur_permease"/>
</dbReference>
<evidence type="ECO:0000256" key="7">
    <source>
        <dbReference type="SAM" id="Phobius"/>
    </source>
</evidence>
<feature type="transmembrane region" description="Helical" evidence="7">
    <location>
        <begin position="336"/>
        <end position="354"/>
    </location>
</feature>
<dbReference type="STRING" id="270498.CHK_1217"/>
<keyword evidence="5 7" id="KW-1133">Transmembrane helix</keyword>
<dbReference type="PANTHER" id="PTHR42810:SF2">
    <property type="entry name" value="PURINE PERMEASE C1399.01C-RELATED"/>
    <property type="match status" value="1"/>
</dbReference>
<feature type="transmembrane region" description="Helical" evidence="7">
    <location>
        <begin position="16"/>
        <end position="36"/>
    </location>
</feature>
<comment type="subcellular location">
    <subcellularLocation>
        <location evidence="1">Membrane</location>
        <topology evidence="1">Multi-pass membrane protein</topology>
    </subcellularLocation>
</comment>
<keyword evidence="6 7" id="KW-0472">Membrane</keyword>
<reference evidence="8 9" key="1">
    <citation type="submission" date="2015-04" db="EMBL/GenBank/DDBJ databases">
        <title>Draft genome sequence of bacteremic isolate Catabacter hongkongensis type strain HKU16T.</title>
        <authorList>
            <person name="Lau S.K."/>
            <person name="Teng J.L."/>
            <person name="Huang Y."/>
            <person name="Curreem S.O."/>
            <person name="Tsui S.K."/>
            <person name="Woo P.C."/>
        </authorList>
    </citation>
    <scope>NUCLEOTIDE SEQUENCE [LARGE SCALE GENOMIC DNA]</scope>
    <source>
        <strain evidence="8 9">HKU16</strain>
    </source>
</reference>
<feature type="transmembrane region" description="Helical" evidence="7">
    <location>
        <begin position="136"/>
        <end position="154"/>
    </location>
</feature>
<evidence type="ECO:0000256" key="1">
    <source>
        <dbReference type="ARBA" id="ARBA00004141"/>
    </source>
</evidence>
<dbReference type="PATRIC" id="fig|270498.16.peg.175"/>
<keyword evidence="9" id="KW-1185">Reference proteome</keyword>
<evidence type="ECO:0000256" key="5">
    <source>
        <dbReference type="ARBA" id="ARBA00022989"/>
    </source>
</evidence>
<feature type="transmembrane region" description="Helical" evidence="7">
    <location>
        <begin position="201"/>
        <end position="221"/>
    </location>
</feature>
<dbReference type="NCBIfam" id="NF037981">
    <property type="entry name" value="NCS2_1"/>
    <property type="match status" value="1"/>
</dbReference>
<evidence type="ECO:0000256" key="3">
    <source>
        <dbReference type="ARBA" id="ARBA00022448"/>
    </source>
</evidence>
<protein>
    <submittedName>
        <fullName evidence="8">Uracil permease</fullName>
    </submittedName>
</protein>
<dbReference type="PANTHER" id="PTHR42810">
    <property type="entry name" value="PURINE PERMEASE C1399.01C-RELATED"/>
    <property type="match status" value="1"/>
</dbReference>
<dbReference type="GO" id="GO:0042907">
    <property type="term" value="F:xanthine transmembrane transporter activity"/>
    <property type="evidence" value="ECO:0007669"/>
    <property type="project" value="TreeGrafter"/>
</dbReference>
<dbReference type="EMBL" id="LAYJ01000078">
    <property type="protein sequence ID" value="KKI51429.1"/>
    <property type="molecule type" value="Genomic_DNA"/>
</dbReference>
<evidence type="ECO:0000313" key="8">
    <source>
        <dbReference type="EMBL" id="KKI51429.1"/>
    </source>
</evidence>